<feature type="transmembrane region" description="Helical" evidence="2">
    <location>
        <begin position="64"/>
        <end position="81"/>
    </location>
</feature>
<evidence type="ECO:0008006" key="5">
    <source>
        <dbReference type="Google" id="ProtNLM"/>
    </source>
</evidence>
<evidence type="ECO:0000313" key="3">
    <source>
        <dbReference type="EMBL" id="ACU53634.1"/>
    </source>
</evidence>
<proteinExistence type="predicted"/>
<protein>
    <recommendedName>
        <fullName evidence="5">Transmembrane protein</fullName>
    </recommendedName>
</protein>
<name>C7LY26_ACIFD</name>
<dbReference type="HOGENOM" id="CLU_167338_0_0_11"/>
<dbReference type="STRING" id="525909.Afer_0682"/>
<feature type="region of interest" description="Disordered" evidence="1">
    <location>
        <begin position="97"/>
        <end position="118"/>
    </location>
</feature>
<keyword evidence="2" id="KW-0472">Membrane</keyword>
<dbReference type="EMBL" id="CP001631">
    <property type="protein sequence ID" value="ACU53634.1"/>
    <property type="molecule type" value="Genomic_DNA"/>
</dbReference>
<keyword evidence="4" id="KW-1185">Reference proteome</keyword>
<gene>
    <name evidence="3" type="ordered locus">Afer_0682</name>
</gene>
<dbReference type="Pfam" id="PF11239">
    <property type="entry name" value="DUF3040"/>
    <property type="match status" value="1"/>
</dbReference>
<keyword evidence="2" id="KW-0812">Transmembrane</keyword>
<dbReference type="RefSeq" id="WP_015798125.1">
    <property type="nucleotide sequence ID" value="NC_013124.1"/>
</dbReference>
<accession>C7LY26</accession>
<feature type="transmembrane region" description="Helical" evidence="2">
    <location>
        <begin position="41"/>
        <end position="58"/>
    </location>
</feature>
<evidence type="ECO:0000256" key="2">
    <source>
        <dbReference type="SAM" id="Phobius"/>
    </source>
</evidence>
<organism evidence="3 4">
    <name type="scientific">Acidimicrobium ferrooxidans (strain DSM 10331 / JCM 15462 / NBRC 103882 / ICP)</name>
    <dbReference type="NCBI Taxonomy" id="525909"/>
    <lineage>
        <taxon>Bacteria</taxon>
        <taxon>Bacillati</taxon>
        <taxon>Actinomycetota</taxon>
        <taxon>Acidimicrobiia</taxon>
        <taxon>Acidimicrobiales</taxon>
        <taxon>Acidimicrobiaceae</taxon>
        <taxon>Acidimicrobium</taxon>
    </lineage>
</organism>
<dbReference type="InterPro" id="IPR021401">
    <property type="entry name" value="DUF3040"/>
</dbReference>
<evidence type="ECO:0000313" key="4">
    <source>
        <dbReference type="Proteomes" id="UP000000771"/>
    </source>
</evidence>
<dbReference type="eggNOG" id="ENOG5033J59">
    <property type="taxonomic scope" value="Bacteria"/>
</dbReference>
<dbReference type="KEGG" id="afo:Afer_0682"/>
<evidence type="ECO:0000256" key="1">
    <source>
        <dbReference type="SAM" id="MobiDB-lite"/>
    </source>
</evidence>
<sequence>MALNEEEQRILQEIERSFYESDPAFADRVRSETVYRHAGRNLKWAIAAFVVGLAFTILTFTTSVILGAVGFLVMLGAAYAFERNVRRIGRASLSDMARSGRGPFGSIGRRFNRPDDSQ</sequence>
<keyword evidence="2" id="KW-1133">Transmembrane helix</keyword>
<dbReference type="Proteomes" id="UP000000771">
    <property type="component" value="Chromosome"/>
</dbReference>
<reference evidence="3 4" key="1">
    <citation type="journal article" date="2009" name="Stand. Genomic Sci.">
        <title>Complete genome sequence of Acidimicrobium ferrooxidans type strain (ICP).</title>
        <authorList>
            <person name="Clum A."/>
            <person name="Nolan M."/>
            <person name="Lang E."/>
            <person name="Glavina Del Rio T."/>
            <person name="Tice H."/>
            <person name="Copeland A."/>
            <person name="Cheng J.F."/>
            <person name="Lucas S."/>
            <person name="Chen F."/>
            <person name="Bruce D."/>
            <person name="Goodwin L."/>
            <person name="Pitluck S."/>
            <person name="Ivanova N."/>
            <person name="Mavrommatis K."/>
            <person name="Mikhailova N."/>
            <person name="Pati A."/>
            <person name="Chen A."/>
            <person name="Palaniappan K."/>
            <person name="Goker M."/>
            <person name="Spring S."/>
            <person name="Land M."/>
            <person name="Hauser L."/>
            <person name="Chang Y.J."/>
            <person name="Jeffries C.C."/>
            <person name="Chain P."/>
            <person name="Bristow J."/>
            <person name="Eisen J.A."/>
            <person name="Markowitz V."/>
            <person name="Hugenholtz P."/>
            <person name="Kyrpides N.C."/>
            <person name="Klenk H.P."/>
            <person name="Lapidus A."/>
        </authorList>
    </citation>
    <scope>NUCLEOTIDE SEQUENCE [LARGE SCALE GENOMIC DNA]</scope>
    <source>
        <strain evidence="4">DSM 10331 / JCM 15462 / NBRC 103882 / ICP</strain>
    </source>
</reference>
<dbReference type="AlphaFoldDB" id="C7LY26"/>
<dbReference type="OrthoDB" id="5244024at2"/>